<evidence type="ECO:0008006" key="5">
    <source>
        <dbReference type="Google" id="ProtNLM"/>
    </source>
</evidence>
<protein>
    <recommendedName>
        <fullName evidence="5">Lipoprotein</fullName>
    </recommendedName>
</protein>
<comment type="caution">
    <text evidence="3">The sequence shown here is derived from an EMBL/GenBank/DDBJ whole genome shotgun (WGS) entry which is preliminary data.</text>
</comment>
<keyword evidence="4" id="KW-1185">Reference proteome</keyword>
<proteinExistence type="predicted"/>
<gene>
    <name evidence="3" type="ORF">DPM19_23795</name>
</gene>
<accession>A0A365H327</accession>
<organism evidence="3 4">
    <name type="scientific">Actinomadura craniellae</name>
    <dbReference type="NCBI Taxonomy" id="2231787"/>
    <lineage>
        <taxon>Bacteria</taxon>
        <taxon>Bacillati</taxon>
        <taxon>Actinomycetota</taxon>
        <taxon>Actinomycetes</taxon>
        <taxon>Streptosporangiales</taxon>
        <taxon>Thermomonosporaceae</taxon>
        <taxon>Actinomadura</taxon>
    </lineage>
</organism>
<dbReference type="EMBL" id="QLYX01000012">
    <property type="protein sequence ID" value="RAY12623.1"/>
    <property type="molecule type" value="Genomic_DNA"/>
</dbReference>
<dbReference type="PROSITE" id="PS51257">
    <property type="entry name" value="PROKAR_LIPOPROTEIN"/>
    <property type="match status" value="1"/>
</dbReference>
<sequence length="199" mass="21763">MLMNLRALCAPLLAGLLAVSATGCDGGGEAAGTPTPGGPVRGGLDWDLSKGHTTKNVRWPNKLSAFEMSGGVRVRLTLPAGRSFDGRVERVMGRREDETVRNLDLFYKATTTEDAYAQAKRLGAQWAVDLRNIDAWYQRRMEQRRKGREDLSDTAFTGDPHSRPLGGPDGPAPAIEVLNSFDDKRPVVVNLSFVWPRQG</sequence>
<evidence type="ECO:0000313" key="3">
    <source>
        <dbReference type="EMBL" id="RAY12623.1"/>
    </source>
</evidence>
<feature type="chain" id="PRO_5039597204" description="Lipoprotein" evidence="2">
    <location>
        <begin position="24"/>
        <end position="199"/>
    </location>
</feature>
<evidence type="ECO:0000313" key="4">
    <source>
        <dbReference type="Proteomes" id="UP000251891"/>
    </source>
</evidence>
<name>A0A365H327_9ACTN</name>
<evidence type="ECO:0000256" key="2">
    <source>
        <dbReference type="SAM" id="SignalP"/>
    </source>
</evidence>
<dbReference type="AlphaFoldDB" id="A0A365H327"/>
<evidence type="ECO:0000256" key="1">
    <source>
        <dbReference type="SAM" id="MobiDB-lite"/>
    </source>
</evidence>
<reference evidence="3 4" key="1">
    <citation type="submission" date="2018-06" db="EMBL/GenBank/DDBJ databases">
        <title>Actinomadura craniellae sp. nov. isolated from marine sponge Craniella sp.</title>
        <authorList>
            <person name="Li L."/>
            <person name="Xu Q.H."/>
            <person name="Lin H.W."/>
            <person name="Lu Y.H."/>
        </authorList>
    </citation>
    <scope>NUCLEOTIDE SEQUENCE [LARGE SCALE GENOMIC DNA]</scope>
    <source>
        <strain evidence="3 4">LHW63021</strain>
    </source>
</reference>
<keyword evidence="2" id="KW-0732">Signal</keyword>
<dbReference type="Proteomes" id="UP000251891">
    <property type="component" value="Unassembled WGS sequence"/>
</dbReference>
<feature type="region of interest" description="Disordered" evidence="1">
    <location>
        <begin position="144"/>
        <end position="174"/>
    </location>
</feature>
<feature type="signal peptide" evidence="2">
    <location>
        <begin position="1"/>
        <end position="23"/>
    </location>
</feature>